<gene>
    <name evidence="1" type="ORF">DGYR_LOCUS12747</name>
</gene>
<sequence length="282" mass="32805">MSGFVKFIRTCFSSPTVKSTIDRTPSQEYQELASIEKRIQNLIDDISQMSRELKLDYLTEAILSLRKLMLQVRRMRNGSMETTDERMTAIVKNLYRYRFVVVHCHLMLYQEHLSESPILAEKVQELQSTTWMKLSQANYQFTNEETETAERDVMYVKNYVQTRKSQKKTVKAVDEGEKSLALLQQLVILIKALENGYHVPPTLGRPRECCFNDVKTLRRQFHKLQKISRRGSNTESIDDIEKIIAIIGHHIRPDPNRVTLDSSEIKPFKTSVGDLDFDESLI</sequence>
<organism evidence="1 2">
    <name type="scientific">Dimorphilus gyrociliatus</name>
    <dbReference type="NCBI Taxonomy" id="2664684"/>
    <lineage>
        <taxon>Eukaryota</taxon>
        <taxon>Metazoa</taxon>
        <taxon>Spiralia</taxon>
        <taxon>Lophotrochozoa</taxon>
        <taxon>Annelida</taxon>
        <taxon>Polychaeta</taxon>
        <taxon>Polychaeta incertae sedis</taxon>
        <taxon>Dinophilidae</taxon>
        <taxon>Dimorphilus</taxon>
    </lineage>
</organism>
<name>A0A7I8WB59_9ANNE</name>
<protein>
    <submittedName>
        <fullName evidence="1">DgyrCDS13608</fullName>
    </submittedName>
</protein>
<reference evidence="1 2" key="1">
    <citation type="submission" date="2020-08" db="EMBL/GenBank/DDBJ databases">
        <authorList>
            <person name="Hejnol A."/>
        </authorList>
    </citation>
    <scope>NUCLEOTIDE SEQUENCE [LARGE SCALE GENOMIC DNA]</scope>
</reference>
<dbReference type="AlphaFoldDB" id="A0A7I8WB59"/>
<dbReference type="EMBL" id="CAJFCJ010000026">
    <property type="protein sequence ID" value="CAD5125369.1"/>
    <property type="molecule type" value="Genomic_DNA"/>
</dbReference>
<evidence type="ECO:0000313" key="2">
    <source>
        <dbReference type="Proteomes" id="UP000549394"/>
    </source>
</evidence>
<keyword evidence="2" id="KW-1185">Reference proteome</keyword>
<proteinExistence type="predicted"/>
<comment type="caution">
    <text evidence="1">The sequence shown here is derived from an EMBL/GenBank/DDBJ whole genome shotgun (WGS) entry which is preliminary data.</text>
</comment>
<accession>A0A7I8WB59</accession>
<evidence type="ECO:0000313" key="1">
    <source>
        <dbReference type="EMBL" id="CAD5125369.1"/>
    </source>
</evidence>
<dbReference type="Proteomes" id="UP000549394">
    <property type="component" value="Unassembled WGS sequence"/>
</dbReference>